<name>A0A0L8C2H4_ENSAD</name>
<evidence type="ECO:0000313" key="3">
    <source>
        <dbReference type="EMBL" id="KOF21090.1"/>
    </source>
</evidence>
<dbReference type="PROSITE" id="PS50110">
    <property type="entry name" value="RESPONSE_REGULATORY"/>
    <property type="match status" value="1"/>
</dbReference>
<dbReference type="OrthoDB" id="582170at2"/>
<gene>
    <name evidence="3" type="ORF">AC244_06840</name>
</gene>
<proteinExistence type="predicted"/>
<dbReference type="Pfam" id="PF00072">
    <property type="entry name" value="Response_reg"/>
    <property type="match status" value="1"/>
</dbReference>
<dbReference type="GO" id="GO:0000160">
    <property type="term" value="P:phosphorelay signal transduction system"/>
    <property type="evidence" value="ECO:0007669"/>
    <property type="project" value="InterPro"/>
</dbReference>
<keyword evidence="1" id="KW-0597">Phosphoprotein</keyword>
<dbReference type="SMART" id="SM00448">
    <property type="entry name" value="REC"/>
    <property type="match status" value="1"/>
</dbReference>
<dbReference type="Proteomes" id="UP000037425">
    <property type="component" value="Unassembled WGS sequence"/>
</dbReference>
<dbReference type="PATRIC" id="fig|106592.7.peg.3012"/>
<feature type="modified residue" description="4-aspartylphosphate" evidence="1">
    <location>
        <position position="62"/>
    </location>
</feature>
<comment type="caution">
    <text evidence="3">The sequence shown here is derived from an EMBL/GenBank/DDBJ whole genome shotgun (WGS) entry which is preliminary data.</text>
</comment>
<protein>
    <submittedName>
        <fullName evidence="3">Regulator</fullName>
    </submittedName>
</protein>
<dbReference type="AlphaFoldDB" id="A0A0L8C2H4"/>
<evidence type="ECO:0000259" key="2">
    <source>
        <dbReference type="PROSITE" id="PS50110"/>
    </source>
</evidence>
<dbReference type="SUPFAM" id="SSF52172">
    <property type="entry name" value="CheY-like"/>
    <property type="match status" value="1"/>
</dbReference>
<dbReference type="InterPro" id="IPR001789">
    <property type="entry name" value="Sig_transdc_resp-reg_receiver"/>
</dbReference>
<accession>A0A0L8C2H4</accession>
<reference evidence="4" key="1">
    <citation type="submission" date="2015-07" db="EMBL/GenBank/DDBJ databases">
        <title>Whole genome sequence of an Ensifer adhaerens strain isolated from a cave pool in the Wind Cave National Park.</title>
        <authorList>
            <person name="Eng W.W.H."/>
            <person name="Gan H.M."/>
            <person name="Barton H.A."/>
            <person name="Savka M.A."/>
        </authorList>
    </citation>
    <scope>NUCLEOTIDE SEQUENCE [LARGE SCALE GENOMIC DNA]</scope>
    <source>
        <strain evidence="4">SD006</strain>
    </source>
</reference>
<organism evidence="3 4">
    <name type="scientific">Ensifer adhaerens</name>
    <name type="common">Sinorhizobium morelense</name>
    <dbReference type="NCBI Taxonomy" id="106592"/>
    <lineage>
        <taxon>Bacteria</taxon>
        <taxon>Pseudomonadati</taxon>
        <taxon>Pseudomonadota</taxon>
        <taxon>Alphaproteobacteria</taxon>
        <taxon>Hyphomicrobiales</taxon>
        <taxon>Rhizobiaceae</taxon>
        <taxon>Sinorhizobium/Ensifer group</taxon>
        <taxon>Ensifer</taxon>
    </lineage>
</organism>
<evidence type="ECO:0000256" key="1">
    <source>
        <dbReference type="PROSITE-ProRule" id="PRU00169"/>
    </source>
</evidence>
<dbReference type="Gene3D" id="3.40.50.2300">
    <property type="match status" value="1"/>
</dbReference>
<dbReference type="RefSeq" id="WP_053248029.1">
    <property type="nucleotide sequence ID" value="NZ_LGAP01000002.1"/>
</dbReference>
<dbReference type="InterPro" id="IPR011006">
    <property type="entry name" value="CheY-like_superfamily"/>
</dbReference>
<sequence length="128" mass="13858">MPTIEIPPSVRTVLVLEDNFIIAMDAEEILKSMGISDVQIATNADQAMKLIAAQSFDFILLDVNLEDETSFAVADAILARGLCFGFTSGYGDAEIFPAHLRGIPRIDKPFNENSIGNLIATATRREGA</sequence>
<evidence type="ECO:0000313" key="4">
    <source>
        <dbReference type="Proteomes" id="UP000037425"/>
    </source>
</evidence>
<dbReference type="EMBL" id="LGAP01000002">
    <property type="protein sequence ID" value="KOF21090.1"/>
    <property type="molecule type" value="Genomic_DNA"/>
</dbReference>
<feature type="domain" description="Response regulatory" evidence="2">
    <location>
        <begin position="12"/>
        <end position="123"/>
    </location>
</feature>